<feature type="domain" description="F-box" evidence="1">
    <location>
        <begin position="30"/>
        <end position="72"/>
    </location>
</feature>
<dbReference type="InterPro" id="IPR001810">
    <property type="entry name" value="F-box_dom"/>
</dbReference>
<dbReference type="AlphaFoldDB" id="A0A5C3R494"/>
<evidence type="ECO:0000313" key="2">
    <source>
        <dbReference type="EMBL" id="TFL05694.1"/>
    </source>
</evidence>
<gene>
    <name evidence="2" type="ORF">BDV98DRAFT_560475</name>
</gene>
<name>A0A5C3R494_9AGAR</name>
<proteinExistence type="predicted"/>
<reference evidence="2 3" key="1">
    <citation type="journal article" date="2019" name="Nat. Ecol. Evol.">
        <title>Megaphylogeny resolves global patterns of mushroom evolution.</title>
        <authorList>
            <person name="Varga T."/>
            <person name="Krizsan K."/>
            <person name="Foldi C."/>
            <person name="Dima B."/>
            <person name="Sanchez-Garcia M."/>
            <person name="Sanchez-Ramirez S."/>
            <person name="Szollosi G.J."/>
            <person name="Szarkandi J.G."/>
            <person name="Papp V."/>
            <person name="Albert L."/>
            <person name="Andreopoulos W."/>
            <person name="Angelini C."/>
            <person name="Antonin V."/>
            <person name="Barry K.W."/>
            <person name="Bougher N.L."/>
            <person name="Buchanan P."/>
            <person name="Buyck B."/>
            <person name="Bense V."/>
            <person name="Catcheside P."/>
            <person name="Chovatia M."/>
            <person name="Cooper J."/>
            <person name="Damon W."/>
            <person name="Desjardin D."/>
            <person name="Finy P."/>
            <person name="Geml J."/>
            <person name="Haridas S."/>
            <person name="Hughes K."/>
            <person name="Justo A."/>
            <person name="Karasinski D."/>
            <person name="Kautmanova I."/>
            <person name="Kiss B."/>
            <person name="Kocsube S."/>
            <person name="Kotiranta H."/>
            <person name="LaButti K.M."/>
            <person name="Lechner B.E."/>
            <person name="Liimatainen K."/>
            <person name="Lipzen A."/>
            <person name="Lukacs Z."/>
            <person name="Mihaltcheva S."/>
            <person name="Morgado L.N."/>
            <person name="Niskanen T."/>
            <person name="Noordeloos M.E."/>
            <person name="Ohm R.A."/>
            <person name="Ortiz-Santana B."/>
            <person name="Ovrebo C."/>
            <person name="Racz N."/>
            <person name="Riley R."/>
            <person name="Savchenko A."/>
            <person name="Shiryaev A."/>
            <person name="Soop K."/>
            <person name="Spirin V."/>
            <person name="Szebenyi C."/>
            <person name="Tomsovsky M."/>
            <person name="Tulloss R.E."/>
            <person name="Uehling J."/>
            <person name="Grigoriev I.V."/>
            <person name="Vagvolgyi C."/>
            <person name="Papp T."/>
            <person name="Martin F.M."/>
            <person name="Miettinen O."/>
            <person name="Hibbett D.S."/>
            <person name="Nagy L.G."/>
        </authorList>
    </citation>
    <scope>NUCLEOTIDE SEQUENCE [LARGE SCALE GENOMIC DNA]</scope>
    <source>
        <strain evidence="2 3">CBS 309.79</strain>
    </source>
</reference>
<dbReference type="Gene3D" id="3.80.10.10">
    <property type="entry name" value="Ribonuclease Inhibitor"/>
    <property type="match status" value="1"/>
</dbReference>
<keyword evidence="3" id="KW-1185">Reference proteome</keyword>
<accession>A0A5C3R494</accession>
<dbReference type="SUPFAM" id="SSF81383">
    <property type="entry name" value="F-box domain"/>
    <property type="match status" value="1"/>
</dbReference>
<organism evidence="2 3">
    <name type="scientific">Pterulicium gracile</name>
    <dbReference type="NCBI Taxonomy" id="1884261"/>
    <lineage>
        <taxon>Eukaryota</taxon>
        <taxon>Fungi</taxon>
        <taxon>Dikarya</taxon>
        <taxon>Basidiomycota</taxon>
        <taxon>Agaricomycotina</taxon>
        <taxon>Agaricomycetes</taxon>
        <taxon>Agaricomycetidae</taxon>
        <taxon>Agaricales</taxon>
        <taxon>Pleurotineae</taxon>
        <taxon>Pterulaceae</taxon>
        <taxon>Pterulicium</taxon>
    </lineage>
</organism>
<dbReference type="InterPro" id="IPR032675">
    <property type="entry name" value="LRR_dom_sf"/>
</dbReference>
<protein>
    <recommendedName>
        <fullName evidence="1">F-box domain-containing protein</fullName>
    </recommendedName>
</protein>
<dbReference type="Pfam" id="PF12937">
    <property type="entry name" value="F-box-like"/>
    <property type="match status" value="1"/>
</dbReference>
<dbReference type="OrthoDB" id="3063971at2759"/>
<dbReference type="Proteomes" id="UP000305067">
    <property type="component" value="Unassembled WGS sequence"/>
</dbReference>
<dbReference type="Gene3D" id="1.20.1280.50">
    <property type="match status" value="1"/>
</dbReference>
<dbReference type="STRING" id="1884261.A0A5C3R494"/>
<dbReference type="EMBL" id="ML178816">
    <property type="protein sequence ID" value="TFL05694.1"/>
    <property type="molecule type" value="Genomic_DNA"/>
</dbReference>
<dbReference type="SMART" id="SM00367">
    <property type="entry name" value="LRR_CC"/>
    <property type="match status" value="2"/>
</dbReference>
<dbReference type="InterPro" id="IPR006553">
    <property type="entry name" value="Leu-rich_rpt_Cys-con_subtyp"/>
</dbReference>
<evidence type="ECO:0000259" key="1">
    <source>
        <dbReference type="Pfam" id="PF12937"/>
    </source>
</evidence>
<dbReference type="InterPro" id="IPR036047">
    <property type="entry name" value="F-box-like_dom_sf"/>
</dbReference>
<sequence length="525" mass="58677">MDRVHALQVQRVQHVARLQRYNGMICIARRLPVELLAQIVQFAAIDEPKTAFHVSQVCSEWRSVVHIPALWSFIEVVIREDKPYPLEQTRLWIARAEDLALRITLRVDQVTQDLQPIAVLLGGLAYRLHSLSVTAPLRSMVVHALSLFPTDFPTLCTLSIATWYDGDDQTSPEDVHLSTLLGALPSLQALSFDHTSVPFCGLPQHLTTLNMKLRLNNLTEAEAGSVLPSVLACLREVPLLRQLSIDASPFSLQRRIPWEVGQPVIVDLPKLQHLSITAQFELFSILDHIHAPALRGLHLRSSPVAVQDDIDAGVLVREWIHRLLRKAETSPLEVLTLYDVNPDPEPFFPELFALTPQLRELRLHDVDIKDGHLLLLTHPHPSANGQPSLCSRLEKIDLRWCGSVSGRALVNLVKSRQDPAQFIQTRSASDALGSGKQLDVDGDITSWSSIREVAAINCILVKDDDVAELASLTLCRVRMLSTNDFCGPSGRTCCRNEKYRSRLRLHLQGKNAVMPHLCSSRGLLV</sequence>
<dbReference type="SUPFAM" id="SSF52047">
    <property type="entry name" value="RNI-like"/>
    <property type="match status" value="1"/>
</dbReference>
<evidence type="ECO:0000313" key="3">
    <source>
        <dbReference type="Proteomes" id="UP000305067"/>
    </source>
</evidence>